<dbReference type="Proteomes" id="UP000316079">
    <property type="component" value="Unassembled WGS sequence"/>
</dbReference>
<evidence type="ECO:0000313" key="1">
    <source>
        <dbReference type="EMBL" id="TRY58541.1"/>
    </source>
</evidence>
<feature type="non-terminal residue" evidence="1">
    <location>
        <position position="1"/>
    </location>
</feature>
<proteinExistence type="predicted"/>
<reference evidence="1 2" key="1">
    <citation type="journal article" date="2019" name="Sci. Data">
        <title>Hybrid genome assembly and annotation of Danionella translucida.</title>
        <authorList>
            <person name="Kadobianskyi M."/>
            <person name="Schulze L."/>
            <person name="Schuelke M."/>
            <person name="Judkewitz B."/>
        </authorList>
    </citation>
    <scope>NUCLEOTIDE SEQUENCE [LARGE SCALE GENOMIC DNA]</scope>
    <source>
        <strain evidence="1 2">Bolton</strain>
    </source>
</reference>
<gene>
    <name evidence="1" type="ORF">DNTS_006511</name>
</gene>
<dbReference type="AlphaFoldDB" id="A0A553MZD0"/>
<keyword evidence="2" id="KW-1185">Reference proteome</keyword>
<organism evidence="1 2">
    <name type="scientific">Danionella cerebrum</name>
    <dbReference type="NCBI Taxonomy" id="2873325"/>
    <lineage>
        <taxon>Eukaryota</taxon>
        <taxon>Metazoa</taxon>
        <taxon>Chordata</taxon>
        <taxon>Craniata</taxon>
        <taxon>Vertebrata</taxon>
        <taxon>Euteleostomi</taxon>
        <taxon>Actinopterygii</taxon>
        <taxon>Neopterygii</taxon>
        <taxon>Teleostei</taxon>
        <taxon>Ostariophysi</taxon>
        <taxon>Cypriniformes</taxon>
        <taxon>Danionidae</taxon>
        <taxon>Danioninae</taxon>
        <taxon>Danionella</taxon>
    </lineage>
</organism>
<name>A0A553MZD0_9TELE</name>
<sequence>ISLSRPSVSPSLLCCKFIRGVKQKLARECAEGLEAFVRCPPAKPLQWTIITVSMDSKAWSIAGGPPLGPCIPDERLRGRCLALQSIFNRLF</sequence>
<comment type="caution">
    <text evidence="1">The sequence shown here is derived from an EMBL/GenBank/DDBJ whole genome shotgun (WGS) entry which is preliminary data.</text>
</comment>
<accession>A0A553MZD0</accession>
<protein>
    <submittedName>
        <fullName evidence="1">Uncharacterized protein</fullName>
    </submittedName>
</protein>
<dbReference type="EMBL" id="SRMA01027187">
    <property type="protein sequence ID" value="TRY58541.1"/>
    <property type="molecule type" value="Genomic_DNA"/>
</dbReference>
<evidence type="ECO:0000313" key="2">
    <source>
        <dbReference type="Proteomes" id="UP000316079"/>
    </source>
</evidence>